<dbReference type="RefSeq" id="WP_380792987.1">
    <property type="nucleotide sequence ID" value="NZ_JBHRVU010000004.1"/>
</dbReference>
<keyword evidence="5" id="KW-0408">Iron</keyword>
<evidence type="ECO:0000313" key="7">
    <source>
        <dbReference type="Proteomes" id="UP001595681"/>
    </source>
</evidence>
<dbReference type="EMBL" id="JBHRVU010000004">
    <property type="protein sequence ID" value="MFC3440165.1"/>
    <property type="molecule type" value="Genomic_DNA"/>
</dbReference>
<evidence type="ECO:0000256" key="2">
    <source>
        <dbReference type="ARBA" id="ARBA00022448"/>
    </source>
</evidence>
<reference evidence="7" key="1">
    <citation type="journal article" date="2019" name="Int. J. Syst. Evol. Microbiol.">
        <title>The Global Catalogue of Microorganisms (GCM) 10K type strain sequencing project: providing services to taxonomists for standard genome sequencing and annotation.</title>
        <authorList>
            <consortium name="The Broad Institute Genomics Platform"/>
            <consortium name="The Broad Institute Genome Sequencing Center for Infectious Disease"/>
            <person name="Wu L."/>
            <person name="Ma J."/>
        </authorList>
    </citation>
    <scope>NUCLEOTIDE SEQUENCE [LARGE SCALE GENOMIC DNA]</scope>
    <source>
        <strain evidence="7">CCM 7491</strain>
    </source>
</reference>
<dbReference type="InterPro" id="IPR019795">
    <property type="entry name" value="Globin_bac-like_CS"/>
</dbReference>
<evidence type="ECO:0000256" key="3">
    <source>
        <dbReference type="ARBA" id="ARBA00022617"/>
    </source>
</evidence>
<evidence type="ECO:0000256" key="1">
    <source>
        <dbReference type="ARBA" id="ARBA00001971"/>
    </source>
</evidence>
<protein>
    <submittedName>
        <fullName evidence="6">Group II truncated hemoglobin</fullName>
    </submittedName>
</protein>
<evidence type="ECO:0000256" key="5">
    <source>
        <dbReference type="ARBA" id="ARBA00023004"/>
    </source>
</evidence>
<dbReference type="Gene3D" id="1.10.490.10">
    <property type="entry name" value="Globins"/>
    <property type="match status" value="1"/>
</dbReference>
<accession>A0ABV7NCI6</accession>
<dbReference type="Proteomes" id="UP001595681">
    <property type="component" value="Unassembled WGS sequence"/>
</dbReference>
<dbReference type="Pfam" id="PF01152">
    <property type="entry name" value="Bac_globin"/>
    <property type="match status" value="1"/>
</dbReference>
<dbReference type="InterPro" id="IPR009050">
    <property type="entry name" value="Globin-like_sf"/>
</dbReference>
<dbReference type="InterPro" id="IPR001486">
    <property type="entry name" value="Hemoglobin_trunc"/>
</dbReference>
<keyword evidence="3" id="KW-0349">Heme</keyword>
<evidence type="ECO:0000313" key="6">
    <source>
        <dbReference type="EMBL" id="MFC3440165.1"/>
    </source>
</evidence>
<gene>
    <name evidence="6" type="ORF">ACFOKF_02955</name>
</gene>
<keyword evidence="4" id="KW-0479">Metal-binding</keyword>
<comment type="cofactor">
    <cofactor evidence="1">
        <name>heme</name>
        <dbReference type="ChEBI" id="CHEBI:30413"/>
    </cofactor>
</comment>
<keyword evidence="2" id="KW-0813">Transport</keyword>
<name>A0ABV7NCI6_9SPHN</name>
<keyword evidence="7" id="KW-1185">Reference proteome</keyword>
<dbReference type="SUPFAM" id="SSF46458">
    <property type="entry name" value="Globin-like"/>
    <property type="match status" value="1"/>
</dbReference>
<dbReference type="PROSITE" id="PS01213">
    <property type="entry name" value="GLOBIN_FAM_2"/>
    <property type="match status" value="1"/>
</dbReference>
<dbReference type="CDD" id="cd14773">
    <property type="entry name" value="TrHb2_PhHbO-like_O"/>
    <property type="match status" value="1"/>
</dbReference>
<comment type="caution">
    <text evidence="6">The sequence shown here is derived from an EMBL/GenBank/DDBJ whole genome shotgun (WGS) entry which is preliminary data.</text>
</comment>
<organism evidence="6 7">
    <name type="scientific">Sphingobium rhizovicinum</name>
    <dbReference type="NCBI Taxonomy" id="432308"/>
    <lineage>
        <taxon>Bacteria</taxon>
        <taxon>Pseudomonadati</taxon>
        <taxon>Pseudomonadota</taxon>
        <taxon>Alphaproteobacteria</taxon>
        <taxon>Sphingomonadales</taxon>
        <taxon>Sphingomonadaceae</taxon>
        <taxon>Sphingobium</taxon>
    </lineage>
</organism>
<evidence type="ECO:0000256" key="4">
    <source>
        <dbReference type="ARBA" id="ARBA00022723"/>
    </source>
</evidence>
<proteinExistence type="predicted"/>
<dbReference type="InterPro" id="IPR012292">
    <property type="entry name" value="Globin/Proto"/>
</dbReference>
<sequence length="138" mass="14714">MNAAAPPSPYVRIGGEPAVRAVANRFYDLIDQDPAYAELRAIHAADLSAVRHGLTRFLCGWLGGPRDWFERGPCIMSLHRAFPITPMLADQWATAMACAIASEEDFDPAIGDAMAQALGHMARGMINFALEAGGSAAA</sequence>